<dbReference type="PROSITE" id="PS00868">
    <property type="entry name" value="CYS_MET_METAB_PP"/>
    <property type="match status" value="1"/>
</dbReference>
<dbReference type="InterPro" id="IPR000277">
    <property type="entry name" value="Cys/Met-Metab_PyrdxlP-dep_enz"/>
</dbReference>
<dbReference type="RefSeq" id="WP_039648323.1">
    <property type="nucleotide sequence ID" value="NZ_JXBL01000001.1"/>
</dbReference>
<gene>
    <name evidence="6" type="ORF">SE37_10120</name>
</gene>
<dbReference type="EMBL" id="JXBL01000001">
    <property type="protein sequence ID" value="KIE44196.1"/>
    <property type="molecule type" value="Genomic_DNA"/>
</dbReference>
<dbReference type="Gene3D" id="3.40.640.10">
    <property type="entry name" value="Type I PLP-dependent aspartate aminotransferase-like (Major domain)"/>
    <property type="match status" value="1"/>
</dbReference>
<dbReference type="InterPro" id="IPR015421">
    <property type="entry name" value="PyrdxlP-dep_Trfase_major"/>
</dbReference>
<dbReference type="GO" id="GO:0016846">
    <property type="term" value="F:carbon-sulfur lyase activity"/>
    <property type="evidence" value="ECO:0007669"/>
    <property type="project" value="TreeGrafter"/>
</dbReference>
<dbReference type="FunFam" id="3.90.1150.10:FF:000033">
    <property type="entry name" value="Cystathionine gamma-synthase"/>
    <property type="match status" value="1"/>
</dbReference>
<evidence type="ECO:0000256" key="3">
    <source>
        <dbReference type="ARBA" id="ARBA00022898"/>
    </source>
</evidence>
<evidence type="ECO:0000256" key="4">
    <source>
        <dbReference type="PIRSR" id="PIRSR001434-2"/>
    </source>
</evidence>
<dbReference type="PIRSF" id="PIRSF001434">
    <property type="entry name" value="CGS"/>
    <property type="match status" value="1"/>
</dbReference>
<dbReference type="Proteomes" id="UP000031433">
    <property type="component" value="Unassembled WGS sequence"/>
</dbReference>
<comment type="similarity">
    <text evidence="2 5">Belongs to the trans-sulfuration enzymes family.</text>
</comment>
<dbReference type="AlphaFoldDB" id="A0A0C1R0Y4"/>
<evidence type="ECO:0000313" key="7">
    <source>
        <dbReference type="Proteomes" id="UP000031433"/>
    </source>
</evidence>
<dbReference type="FunFam" id="3.40.640.10:FF:000009">
    <property type="entry name" value="Cystathionine gamma-synthase homolog"/>
    <property type="match status" value="1"/>
</dbReference>
<evidence type="ECO:0000256" key="1">
    <source>
        <dbReference type="ARBA" id="ARBA00001933"/>
    </source>
</evidence>
<proteinExistence type="inferred from homology"/>
<dbReference type="InterPro" id="IPR054542">
    <property type="entry name" value="Cys_met_metab_PP"/>
</dbReference>
<keyword evidence="3 4" id="KW-0663">Pyridoxal phosphate</keyword>
<evidence type="ECO:0000256" key="2">
    <source>
        <dbReference type="ARBA" id="ARBA00009077"/>
    </source>
</evidence>
<protein>
    <submittedName>
        <fullName evidence="6">Cystathionine gamma-synthase</fullName>
        <ecNumber evidence="6">2.5.1.48</ecNumber>
    </submittedName>
</protein>
<dbReference type="SUPFAM" id="SSF53383">
    <property type="entry name" value="PLP-dependent transferases"/>
    <property type="match status" value="1"/>
</dbReference>
<keyword evidence="6" id="KW-0808">Transferase</keyword>
<dbReference type="GO" id="GO:0019346">
    <property type="term" value="P:transsulfuration"/>
    <property type="evidence" value="ECO:0007669"/>
    <property type="project" value="InterPro"/>
</dbReference>
<dbReference type="Gene3D" id="3.90.1150.10">
    <property type="entry name" value="Aspartate Aminotransferase, domain 1"/>
    <property type="match status" value="1"/>
</dbReference>
<dbReference type="InterPro" id="IPR015424">
    <property type="entry name" value="PyrdxlP-dep_Trfase"/>
</dbReference>
<dbReference type="PANTHER" id="PTHR11808:SF90">
    <property type="entry name" value="CYSTATHIONINE GAMMA-SYNTHASE"/>
    <property type="match status" value="1"/>
</dbReference>
<dbReference type="GO" id="GO:0005737">
    <property type="term" value="C:cytoplasm"/>
    <property type="evidence" value="ECO:0007669"/>
    <property type="project" value="TreeGrafter"/>
</dbReference>
<dbReference type="CDD" id="cd00614">
    <property type="entry name" value="CGS_like"/>
    <property type="match status" value="1"/>
</dbReference>
<evidence type="ECO:0000256" key="5">
    <source>
        <dbReference type="RuleBase" id="RU362118"/>
    </source>
</evidence>
<feature type="modified residue" description="N6-(pyridoxal phosphate)lysine" evidence="4">
    <location>
        <position position="195"/>
    </location>
</feature>
<dbReference type="GO" id="GO:0030170">
    <property type="term" value="F:pyridoxal phosphate binding"/>
    <property type="evidence" value="ECO:0007669"/>
    <property type="project" value="InterPro"/>
</dbReference>
<dbReference type="Pfam" id="PF01053">
    <property type="entry name" value="Cys_Met_Meta_PP"/>
    <property type="match status" value="1"/>
</dbReference>
<comment type="caution">
    <text evidence="6">The sequence shown here is derived from an EMBL/GenBank/DDBJ whole genome shotgun (WGS) entry which is preliminary data.</text>
</comment>
<comment type="cofactor">
    <cofactor evidence="1 5">
        <name>pyridoxal 5'-phosphate</name>
        <dbReference type="ChEBI" id="CHEBI:597326"/>
    </cofactor>
</comment>
<name>A0A0C1R0Y4_9BACT</name>
<dbReference type="EC" id="2.5.1.48" evidence="6"/>
<keyword evidence="7" id="KW-1185">Reference proteome</keyword>
<reference evidence="6 7" key="1">
    <citation type="submission" date="2015-01" db="EMBL/GenBank/DDBJ databases">
        <title>Genome sequence of the anaerobic bacterium Geobacter soli GSS01, a dissimilatory Fe(III) reducer from soil.</title>
        <authorList>
            <person name="Yang G."/>
            <person name="Zhou S."/>
        </authorList>
    </citation>
    <scope>NUCLEOTIDE SEQUENCE [LARGE SCALE GENOMIC DNA]</scope>
    <source>
        <strain evidence="6 7">GSS01</strain>
    </source>
</reference>
<dbReference type="PANTHER" id="PTHR11808">
    <property type="entry name" value="TRANS-SULFURATION ENZYME FAMILY MEMBER"/>
    <property type="match status" value="1"/>
</dbReference>
<dbReference type="GO" id="GO:0009086">
    <property type="term" value="P:methionine biosynthetic process"/>
    <property type="evidence" value="ECO:0007669"/>
    <property type="project" value="UniProtKB-ARBA"/>
</dbReference>
<evidence type="ECO:0000313" key="6">
    <source>
        <dbReference type="EMBL" id="KIE44196.1"/>
    </source>
</evidence>
<dbReference type="InterPro" id="IPR015422">
    <property type="entry name" value="PyrdxlP-dep_Trfase_small"/>
</dbReference>
<organism evidence="6 7">
    <name type="scientific">Geobacter soli</name>
    <dbReference type="NCBI Taxonomy" id="1510391"/>
    <lineage>
        <taxon>Bacteria</taxon>
        <taxon>Pseudomonadati</taxon>
        <taxon>Thermodesulfobacteriota</taxon>
        <taxon>Desulfuromonadia</taxon>
        <taxon>Geobacterales</taxon>
        <taxon>Geobacteraceae</taxon>
        <taxon>Geobacter</taxon>
    </lineage>
</organism>
<dbReference type="GO" id="GO:0003962">
    <property type="term" value="F:cystathionine gamma-synthase activity"/>
    <property type="evidence" value="ECO:0007669"/>
    <property type="project" value="UniProtKB-EC"/>
</dbReference>
<accession>A0A0C1R0Y4</accession>
<sequence>MNIATQAAQIGLDWDTRTGAVTVPIYQTATFRHPGLGQSTGYDYSRSGNPTRQALEGGIARLDGGARGFAYASGMAAIANLLLLFRSGDHLVVTEDLYGGTCRLFDQILVQYGLSFTYVDTSDPEAVRGAIRPETRALFVESLTNPLLKVADVAALSALCRERGLLCIVDNTFLTPYLLRPLDLGADVTVYSGTKYLSGHNDTVSGLVAVRDQVLADRVYFLQNSVGAVLGPQDAWLTIRGMKTLSVRLDRQQENAGRIAEWLARHPRVRRVFYPGLPDHPGHELLARQARGFGAMIAFEVDDKALVERVLLNTELISFAESLGGVETLITFPQVQTHADIPPAVRERLGINDVLLRLSVGIEDADDLIADLDQAFGGGSQRPGPGNR</sequence>